<evidence type="ECO:0000313" key="1">
    <source>
        <dbReference type="EMBL" id="KAI4531359.1"/>
    </source>
</evidence>
<keyword evidence="2" id="KW-1185">Reference proteome</keyword>
<reference evidence="1" key="1">
    <citation type="submission" date="2022-03" db="EMBL/GenBank/DDBJ databases">
        <title>Genomic analyses of argali, domestic sheep and their hybrids provide insights into chromosomal evolution, heterosis and genetic basis of agronomic traits.</title>
        <authorList>
            <person name="Li M."/>
        </authorList>
    </citation>
    <scope>NUCLEOTIDE SEQUENCE</scope>
    <source>
        <strain evidence="1">CAU-MHL-2022a</strain>
        <tissue evidence="1">Skin</tissue>
    </source>
</reference>
<dbReference type="Proteomes" id="UP001214576">
    <property type="component" value="Unassembled WGS sequence"/>
</dbReference>
<protein>
    <submittedName>
        <fullName evidence="1">Uncharacterized protein</fullName>
    </submittedName>
</protein>
<organism evidence="1 2">
    <name type="scientific">Ovis ammon polii</name>
    <dbReference type="NCBI Taxonomy" id="230172"/>
    <lineage>
        <taxon>Eukaryota</taxon>
        <taxon>Metazoa</taxon>
        <taxon>Chordata</taxon>
        <taxon>Craniata</taxon>
        <taxon>Vertebrata</taxon>
        <taxon>Euteleostomi</taxon>
        <taxon>Mammalia</taxon>
        <taxon>Eutheria</taxon>
        <taxon>Laurasiatheria</taxon>
        <taxon>Artiodactyla</taxon>
        <taxon>Ruminantia</taxon>
        <taxon>Pecora</taxon>
        <taxon>Bovidae</taxon>
        <taxon>Caprinae</taxon>
        <taxon>Ovis</taxon>
    </lineage>
</organism>
<evidence type="ECO:0000313" key="2">
    <source>
        <dbReference type="Proteomes" id="UP001214576"/>
    </source>
</evidence>
<dbReference type="EMBL" id="JAKZEL010000023">
    <property type="protein sequence ID" value="KAI4531359.1"/>
    <property type="molecule type" value="Genomic_DNA"/>
</dbReference>
<sequence>MRVLQGSWVSSAVLGWLRPMLVSPSLRHGPLRVQGKASAGSEELGSNAQRPGPLDFLRALLEIASELCQHEETWEKLSYLEERKVAAPESDVFTPVSRSKRFAVFRNVRTTPVSCSNGL</sequence>
<name>A0AAD4TS29_OVIAM</name>
<comment type="caution">
    <text evidence="1">The sequence shown here is derived from an EMBL/GenBank/DDBJ whole genome shotgun (WGS) entry which is preliminary data.</text>
</comment>
<gene>
    <name evidence="1" type="ORF">MG293_017873</name>
</gene>
<dbReference type="AlphaFoldDB" id="A0AAD4TS29"/>
<proteinExistence type="predicted"/>
<accession>A0AAD4TS29</accession>